<gene>
    <name evidence="1" type="ORF">LGN22_26775</name>
</gene>
<protein>
    <submittedName>
        <fullName evidence="1">Uncharacterized protein</fullName>
    </submittedName>
</protein>
<reference evidence="1" key="1">
    <citation type="submission" date="2023-08" db="EMBL/GenBank/DDBJ databases">
        <title>A collection of bacterial strains from the Burkholderia cepacia Research Laboratory and Repository.</title>
        <authorList>
            <person name="Lipuma J."/>
            <person name="Spilker T."/>
        </authorList>
    </citation>
    <scope>NUCLEOTIDE SEQUENCE</scope>
    <source>
        <strain evidence="1">AU0862</strain>
    </source>
</reference>
<evidence type="ECO:0000313" key="1">
    <source>
        <dbReference type="EMBL" id="MCA8382514.1"/>
    </source>
</evidence>
<dbReference type="RefSeq" id="WP_226135151.1">
    <property type="nucleotide sequence ID" value="NZ_JAIZTC010000008.1"/>
</dbReference>
<accession>A0AAW4TK74</accession>
<sequence length="52" mass="5739">MAERTKAQQVDQAGYTRRDLATLLKKAGGRLRPLKKGAVPAWREASNVNAMN</sequence>
<dbReference type="EMBL" id="JAIZTC010000008">
    <property type="protein sequence ID" value="MCA8382514.1"/>
    <property type="molecule type" value="Genomic_DNA"/>
</dbReference>
<comment type="caution">
    <text evidence="1">The sequence shown here is derived from an EMBL/GenBank/DDBJ whole genome shotgun (WGS) entry which is preliminary data.</text>
</comment>
<proteinExistence type="predicted"/>
<dbReference type="Proteomes" id="UP001199070">
    <property type="component" value="Unassembled WGS sequence"/>
</dbReference>
<dbReference type="AlphaFoldDB" id="A0AAW4TK74"/>
<organism evidence="1 2">
    <name type="scientific">Burkholderia cenocepacia</name>
    <dbReference type="NCBI Taxonomy" id="95486"/>
    <lineage>
        <taxon>Bacteria</taxon>
        <taxon>Pseudomonadati</taxon>
        <taxon>Pseudomonadota</taxon>
        <taxon>Betaproteobacteria</taxon>
        <taxon>Burkholderiales</taxon>
        <taxon>Burkholderiaceae</taxon>
        <taxon>Burkholderia</taxon>
        <taxon>Burkholderia cepacia complex</taxon>
    </lineage>
</organism>
<name>A0AAW4TK74_9BURK</name>
<evidence type="ECO:0000313" key="2">
    <source>
        <dbReference type="Proteomes" id="UP001199070"/>
    </source>
</evidence>